<dbReference type="GO" id="GO:0015074">
    <property type="term" value="P:DNA integration"/>
    <property type="evidence" value="ECO:0007669"/>
    <property type="project" value="InterPro"/>
</dbReference>
<dbReference type="InterPro" id="IPR013762">
    <property type="entry name" value="Integrase-like_cat_sf"/>
</dbReference>
<feature type="non-terminal residue" evidence="3">
    <location>
        <position position="1"/>
    </location>
</feature>
<sequence length="281" mass="32385">HLELTKEISDKWADRRHNEAELTIYGKVKTVKQLAEYLRDQGIKTYVPQLPKYPGCTFIPYIYSHEEMNAIFRACDRLKMRCRNVYSCLLIMPCLLRLLYGTGIRIGEALSLKNKDVNISGRCLTLIDTKNGKDRLVPMSDSLTAVCQDYLEHRDKLPVNELNRENGPFLVSLNGGVCNYAAVHRWFRMVLEIAGIPFTGNRKGPRIHDIRNTFACHSFLKLSDEGVDLYCSWPYLSIYLGHQSLESTEHYIRLTSQLYPELLRETDGLYVDILPDIPPKK</sequence>
<dbReference type="InterPro" id="IPR011010">
    <property type="entry name" value="DNA_brk_join_enz"/>
</dbReference>
<comment type="caution">
    <text evidence="3">The sequence shown here is derived from an EMBL/GenBank/DDBJ whole genome shotgun (WGS) entry which is preliminary data.</text>
</comment>
<accession>A0A0F8XF47</accession>
<dbReference type="SUPFAM" id="SSF56349">
    <property type="entry name" value="DNA breaking-rejoining enzymes"/>
    <property type="match status" value="1"/>
</dbReference>
<dbReference type="InterPro" id="IPR002104">
    <property type="entry name" value="Integrase_catalytic"/>
</dbReference>
<name>A0A0F8XF47_9ZZZZ</name>
<reference evidence="3" key="1">
    <citation type="journal article" date="2015" name="Nature">
        <title>Complex archaea that bridge the gap between prokaryotes and eukaryotes.</title>
        <authorList>
            <person name="Spang A."/>
            <person name="Saw J.H."/>
            <person name="Jorgensen S.L."/>
            <person name="Zaremba-Niedzwiedzka K."/>
            <person name="Martijn J."/>
            <person name="Lind A.E."/>
            <person name="van Eijk R."/>
            <person name="Schleper C."/>
            <person name="Guy L."/>
            <person name="Ettema T.J."/>
        </authorList>
    </citation>
    <scope>NUCLEOTIDE SEQUENCE</scope>
</reference>
<dbReference type="EMBL" id="LAZR01063389">
    <property type="protein sequence ID" value="KKK59600.1"/>
    <property type="molecule type" value="Genomic_DNA"/>
</dbReference>
<dbReference type="Pfam" id="PF00589">
    <property type="entry name" value="Phage_integrase"/>
    <property type="match status" value="1"/>
</dbReference>
<dbReference type="AlphaFoldDB" id="A0A0F8XF47"/>
<organism evidence="3">
    <name type="scientific">marine sediment metagenome</name>
    <dbReference type="NCBI Taxonomy" id="412755"/>
    <lineage>
        <taxon>unclassified sequences</taxon>
        <taxon>metagenomes</taxon>
        <taxon>ecological metagenomes</taxon>
    </lineage>
</organism>
<dbReference type="Gene3D" id="1.10.443.10">
    <property type="entry name" value="Intergrase catalytic core"/>
    <property type="match status" value="1"/>
</dbReference>
<evidence type="ECO:0000256" key="1">
    <source>
        <dbReference type="ARBA" id="ARBA00023172"/>
    </source>
</evidence>
<dbReference type="PANTHER" id="PTHR30349:SF64">
    <property type="entry name" value="PROPHAGE INTEGRASE INTD-RELATED"/>
    <property type="match status" value="1"/>
</dbReference>
<gene>
    <name evidence="3" type="ORF">LCGC14_3032760</name>
</gene>
<evidence type="ECO:0000313" key="3">
    <source>
        <dbReference type="EMBL" id="KKK59600.1"/>
    </source>
</evidence>
<feature type="domain" description="Tyr recombinase" evidence="2">
    <location>
        <begin position="58"/>
        <end position="264"/>
    </location>
</feature>
<dbReference type="PROSITE" id="PS51898">
    <property type="entry name" value="TYR_RECOMBINASE"/>
    <property type="match status" value="1"/>
</dbReference>
<dbReference type="InterPro" id="IPR050090">
    <property type="entry name" value="Tyrosine_recombinase_XerCD"/>
</dbReference>
<protein>
    <recommendedName>
        <fullName evidence="2">Tyr recombinase domain-containing protein</fullName>
    </recommendedName>
</protein>
<dbReference type="GO" id="GO:0003677">
    <property type="term" value="F:DNA binding"/>
    <property type="evidence" value="ECO:0007669"/>
    <property type="project" value="InterPro"/>
</dbReference>
<keyword evidence="1" id="KW-0233">DNA recombination</keyword>
<dbReference type="GO" id="GO:0006310">
    <property type="term" value="P:DNA recombination"/>
    <property type="evidence" value="ECO:0007669"/>
    <property type="project" value="UniProtKB-KW"/>
</dbReference>
<dbReference type="PANTHER" id="PTHR30349">
    <property type="entry name" value="PHAGE INTEGRASE-RELATED"/>
    <property type="match status" value="1"/>
</dbReference>
<proteinExistence type="predicted"/>
<evidence type="ECO:0000259" key="2">
    <source>
        <dbReference type="PROSITE" id="PS51898"/>
    </source>
</evidence>